<evidence type="ECO:0000313" key="1">
    <source>
        <dbReference type="EMBL" id="CAG8844826.1"/>
    </source>
</evidence>
<proteinExistence type="predicted"/>
<keyword evidence="2" id="KW-1185">Reference proteome</keyword>
<feature type="non-terminal residue" evidence="1">
    <location>
        <position position="160"/>
    </location>
</feature>
<organism evidence="1 2">
    <name type="scientific">Racocetra persica</name>
    <dbReference type="NCBI Taxonomy" id="160502"/>
    <lineage>
        <taxon>Eukaryota</taxon>
        <taxon>Fungi</taxon>
        <taxon>Fungi incertae sedis</taxon>
        <taxon>Mucoromycota</taxon>
        <taxon>Glomeromycotina</taxon>
        <taxon>Glomeromycetes</taxon>
        <taxon>Diversisporales</taxon>
        <taxon>Gigasporaceae</taxon>
        <taxon>Racocetra</taxon>
    </lineage>
</organism>
<dbReference type="Proteomes" id="UP000789920">
    <property type="component" value="Unassembled WGS sequence"/>
</dbReference>
<dbReference type="EMBL" id="CAJVQC010144218">
    <property type="protein sequence ID" value="CAG8844826.1"/>
    <property type="molecule type" value="Genomic_DNA"/>
</dbReference>
<accession>A0ACA9SQR5</accession>
<reference evidence="1" key="1">
    <citation type="submission" date="2021-06" db="EMBL/GenBank/DDBJ databases">
        <authorList>
            <person name="Kallberg Y."/>
            <person name="Tangrot J."/>
            <person name="Rosling A."/>
        </authorList>
    </citation>
    <scope>NUCLEOTIDE SEQUENCE</scope>
    <source>
        <strain evidence="1">MA461A</strain>
    </source>
</reference>
<feature type="non-terminal residue" evidence="1">
    <location>
        <position position="1"/>
    </location>
</feature>
<sequence>KTIRIINSSEKEKMLSNTRLKTCQPVFTSSHAWKLLAIAVALSLLVGMYSMQSAISWSHEKFVETDKVSEIVAGKLPWTPFSTDYIPSSCESLPPRKNTSSHKFQFIDAKSKELTILWWRYLTFASIAEMSWETVSQELCPYPPELDSFFREIFKQFARR</sequence>
<comment type="caution">
    <text evidence="1">The sequence shown here is derived from an EMBL/GenBank/DDBJ whole genome shotgun (WGS) entry which is preliminary data.</text>
</comment>
<name>A0ACA9SQR5_9GLOM</name>
<protein>
    <submittedName>
        <fullName evidence="1">1579_t:CDS:1</fullName>
    </submittedName>
</protein>
<gene>
    <name evidence="1" type="ORF">RPERSI_LOCUS33374</name>
</gene>
<evidence type="ECO:0000313" key="2">
    <source>
        <dbReference type="Proteomes" id="UP000789920"/>
    </source>
</evidence>